<keyword evidence="6" id="KW-1185">Reference proteome</keyword>
<dbReference type="OrthoDB" id="415889at2759"/>
<comment type="similarity">
    <text evidence="1">Belongs to the alkylbase DNA glycosidase AlkA family.</text>
</comment>
<accession>A0A1G4K7C4</accession>
<dbReference type="GO" id="GO:0006285">
    <property type="term" value="P:base-excision repair, AP site formation"/>
    <property type="evidence" value="ECO:0007669"/>
    <property type="project" value="TreeGrafter"/>
</dbReference>
<dbReference type="PROSITE" id="PS00516">
    <property type="entry name" value="ALKYLBASE_DNA_GLYCOS"/>
    <property type="match status" value="1"/>
</dbReference>
<dbReference type="Proteomes" id="UP000189911">
    <property type="component" value="Chromosome F"/>
</dbReference>
<evidence type="ECO:0000256" key="1">
    <source>
        <dbReference type="ARBA" id="ARBA00010817"/>
    </source>
</evidence>
<dbReference type="PANTHER" id="PTHR43003:SF5">
    <property type="entry name" value="DNA-3-METHYLADENINE GLYCOSYLASE"/>
    <property type="match status" value="1"/>
</dbReference>
<dbReference type="GO" id="GO:0032993">
    <property type="term" value="C:protein-DNA complex"/>
    <property type="evidence" value="ECO:0007669"/>
    <property type="project" value="TreeGrafter"/>
</dbReference>
<feature type="domain" description="HhH-GPD" evidence="4">
    <location>
        <begin position="101"/>
        <end position="253"/>
    </location>
</feature>
<dbReference type="CDD" id="cd00056">
    <property type="entry name" value="ENDO3c"/>
    <property type="match status" value="1"/>
</dbReference>
<dbReference type="GO" id="GO:0043916">
    <property type="term" value="F:DNA-7-methylguanine glycosylase activity"/>
    <property type="evidence" value="ECO:0007669"/>
    <property type="project" value="TreeGrafter"/>
</dbReference>
<dbReference type="GO" id="GO:0032131">
    <property type="term" value="F:alkylated DNA binding"/>
    <property type="evidence" value="ECO:0007669"/>
    <property type="project" value="TreeGrafter"/>
</dbReference>
<organism evidence="5 6">
    <name type="scientific">Lachancea nothofagi CBS 11611</name>
    <dbReference type="NCBI Taxonomy" id="1266666"/>
    <lineage>
        <taxon>Eukaryota</taxon>
        <taxon>Fungi</taxon>
        <taxon>Dikarya</taxon>
        <taxon>Ascomycota</taxon>
        <taxon>Saccharomycotina</taxon>
        <taxon>Saccharomycetes</taxon>
        <taxon>Saccharomycetales</taxon>
        <taxon>Saccharomycetaceae</taxon>
        <taxon>Lachancea</taxon>
    </lineage>
</organism>
<dbReference type="GO" id="GO:0008725">
    <property type="term" value="F:DNA-3-methyladenine glycosylase activity"/>
    <property type="evidence" value="ECO:0007669"/>
    <property type="project" value="TreeGrafter"/>
</dbReference>
<keyword evidence="3" id="KW-0234">DNA repair</keyword>
<dbReference type="GO" id="GO:0005634">
    <property type="term" value="C:nucleus"/>
    <property type="evidence" value="ECO:0007669"/>
    <property type="project" value="TreeGrafter"/>
</dbReference>
<dbReference type="SMART" id="SM00478">
    <property type="entry name" value="ENDO3c"/>
    <property type="match status" value="1"/>
</dbReference>
<evidence type="ECO:0000259" key="4">
    <source>
        <dbReference type="SMART" id="SM00478"/>
    </source>
</evidence>
<dbReference type="Gene3D" id="1.10.340.30">
    <property type="entry name" value="Hypothetical protein, domain 2"/>
    <property type="match status" value="1"/>
</dbReference>
<proteinExistence type="inferred from homology"/>
<dbReference type="PANTHER" id="PTHR43003">
    <property type="entry name" value="DNA-3-METHYLADENINE GLYCOSYLASE"/>
    <property type="match status" value="1"/>
</dbReference>
<dbReference type="Gene3D" id="1.10.1670.40">
    <property type="match status" value="1"/>
</dbReference>
<evidence type="ECO:0000313" key="6">
    <source>
        <dbReference type="Proteomes" id="UP000189911"/>
    </source>
</evidence>
<gene>
    <name evidence="5" type="ORF">LANO_0F03884G</name>
</gene>
<dbReference type="InterPro" id="IPR051912">
    <property type="entry name" value="Alkylbase_DNA_Glycosylase/TA"/>
</dbReference>
<evidence type="ECO:0000256" key="3">
    <source>
        <dbReference type="ARBA" id="ARBA00023204"/>
    </source>
</evidence>
<evidence type="ECO:0000256" key="2">
    <source>
        <dbReference type="ARBA" id="ARBA00022763"/>
    </source>
</evidence>
<protein>
    <submittedName>
        <fullName evidence="5">LANO_0F03884g1_1</fullName>
    </submittedName>
</protein>
<dbReference type="SUPFAM" id="SSF48150">
    <property type="entry name" value="DNA-glycosylase"/>
    <property type="match status" value="1"/>
</dbReference>
<evidence type="ECO:0000313" key="5">
    <source>
        <dbReference type="EMBL" id="SCU99828.1"/>
    </source>
</evidence>
<name>A0A1G4K7C4_9SACH</name>
<dbReference type="GO" id="GO:0006307">
    <property type="term" value="P:DNA alkylation repair"/>
    <property type="evidence" value="ECO:0007669"/>
    <property type="project" value="TreeGrafter"/>
</dbReference>
<dbReference type="Pfam" id="PF00730">
    <property type="entry name" value="HhH-GPD"/>
    <property type="match status" value="1"/>
</dbReference>
<dbReference type="AlphaFoldDB" id="A0A1G4K7C4"/>
<sequence>MLNKLATKFNSTNSSTFSLLQRSKAQFTSMKRARNQSAQELPEEFQQRHIEPFNKGCKLILDIDPTLYDLIAKKDFSLFLKKEQTPMTLNHHFSKLASSILAQQISGAAANSIKQKVINRFNEFPTFQEMAKLYVDNRSQELRECGLSARKVLYLESLSNYFNENQDSIEKLLTEDSDEIASQLVANIKGIGPWSANMFLVTSMERMDIFAADDLGVARGCSKYLDSHPEILKDIMSKRGPLIKRSKIKHVKKNWKIYDEDIVEKCGELFTPYRSIFMFLMWRLSETNVEVMEKREDEFVEK</sequence>
<dbReference type="InterPro" id="IPR011257">
    <property type="entry name" value="DNA_glycosylase"/>
</dbReference>
<reference evidence="6" key="1">
    <citation type="submission" date="2016-03" db="EMBL/GenBank/DDBJ databases">
        <authorList>
            <person name="Devillers Hugo."/>
        </authorList>
    </citation>
    <scope>NUCLEOTIDE SEQUENCE [LARGE SCALE GENOMIC DNA]</scope>
</reference>
<dbReference type="EMBL" id="LT598452">
    <property type="protein sequence ID" value="SCU99828.1"/>
    <property type="molecule type" value="Genomic_DNA"/>
</dbReference>
<keyword evidence="2" id="KW-0227">DNA damage</keyword>
<dbReference type="InterPro" id="IPR003265">
    <property type="entry name" value="HhH-GPD_domain"/>
</dbReference>
<dbReference type="InterPro" id="IPR000035">
    <property type="entry name" value="Alkylbase_DNA_glycsylse_CS"/>
</dbReference>